<evidence type="ECO:0000313" key="2">
    <source>
        <dbReference type="Proteomes" id="UP000836387"/>
    </source>
</evidence>
<comment type="caution">
    <text evidence="1">The sequence shown here is derived from an EMBL/GenBank/DDBJ whole genome shotgun (WGS) entry which is preliminary data.</text>
</comment>
<name>A0ACA9UJ67_BIOOC</name>
<dbReference type="Proteomes" id="UP000836387">
    <property type="component" value="Unassembled WGS sequence"/>
</dbReference>
<evidence type="ECO:0000313" key="1">
    <source>
        <dbReference type="EMBL" id="CAG9953153.1"/>
    </source>
</evidence>
<reference evidence="1" key="1">
    <citation type="submission" date="2020-04" db="EMBL/GenBank/DDBJ databases">
        <authorList>
            <person name="Broberg M."/>
        </authorList>
    </citation>
    <scope>NUCLEOTIDE SEQUENCE</scope>
</reference>
<protein>
    <submittedName>
        <fullName evidence="1">Uncharacterized protein</fullName>
    </submittedName>
</protein>
<proteinExistence type="predicted"/>
<sequence length="403" mass="43716">MSVAAFNLSVNESIAKEANGLFGVVLAAIDGSGNVFYKNQAGRRSLSSNETLPHDAFFSCYSVTKPLTVICALQCVERGLIGLDDDVAAHLPELCQQPLASLSNDSLSYTSPTRPVTLRHLMTHTSGLAYDGTNPVLTRWRKESQGLPPQWKCGDVLKAYSTPRVFEAGQDWHYGSGVDWAGLLVSRLNKGKTLGQYMEENVFRPVGATDSTFHPKQRPDLEKKRLEMVGRSSTGGFESAPPYWPYPEDATGEAGGLGLFSTVPDLIKVIGDLASKSPILLKAASIDLMFTPQFQSHEGVREGLIRMQFMYQNLTGQGPLGEDGKMNVAQGIGGTLTLQDTANLPKNTLTWGGMPHLAWFVNRDLGVAGIFASQLVPPGDRESNAMIASFFNEMIRQASQTGI</sequence>
<dbReference type="EMBL" id="CADEHS020000518">
    <property type="protein sequence ID" value="CAG9953153.1"/>
    <property type="molecule type" value="Genomic_DNA"/>
</dbReference>
<accession>A0ACA9UJ67</accession>
<gene>
    <name evidence="1" type="ORF">CRV2_00014313</name>
</gene>
<reference evidence="1" key="2">
    <citation type="submission" date="2021-10" db="EMBL/GenBank/DDBJ databases">
        <authorList>
            <person name="Piombo E."/>
        </authorList>
    </citation>
    <scope>NUCLEOTIDE SEQUENCE</scope>
</reference>
<organism evidence="1 2">
    <name type="scientific">Clonostachys rosea f. rosea IK726</name>
    <dbReference type="NCBI Taxonomy" id="1349383"/>
    <lineage>
        <taxon>Eukaryota</taxon>
        <taxon>Fungi</taxon>
        <taxon>Dikarya</taxon>
        <taxon>Ascomycota</taxon>
        <taxon>Pezizomycotina</taxon>
        <taxon>Sordariomycetes</taxon>
        <taxon>Hypocreomycetidae</taxon>
        <taxon>Hypocreales</taxon>
        <taxon>Bionectriaceae</taxon>
        <taxon>Clonostachys</taxon>
    </lineage>
</organism>
<keyword evidence="2" id="KW-1185">Reference proteome</keyword>